<evidence type="ECO:0000256" key="1">
    <source>
        <dbReference type="SAM" id="MobiDB-lite"/>
    </source>
</evidence>
<feature type="compositionally biased region" description="Polar residues" evidence="1">
    <location>
        <begin position="143"/>
        <end position="155"/>
    </location>
</feature>
<evidence type="ECO:0000313" key="5">
    <source>
        <dbReference type="Proteomes" id="UP000220133"/>
    </source>
</evidence>
<evidence type="ECO:0000313" key="4">
    <source>
        <dbReference type="EMBL" id="ATL47232.1"/>
    </source>
</evidence>
<feature type="region of interest" description="Disordered" evidence="1">
    <location>
        <begin position="287"/>
        <end position="424"/>
    </location>
</feature>
<dbReference type="EMBL" id="CP023777">
    <property type="protein sequence ID" value="ATL47232.1"/>
    <property type="molecule type" value="Genomic_DNA"/>
</dbReference>
<keyword evidence="5" id="KW-1185">Reference proteome</keyword>
<reference evidence="4 5" key="1">
    <citation type="submission" date="2017-10" db="EMBL/GenBank/DDBJ databases">
        <title>Paenichitinophaga pekingensis gen. nov., sp. nov., isolated from activated sludge.</title>
        <authorList>
            <person name="Jin D."/>
            <person name="Kong X."/>
            <person name="Deng Y."/>
            <person name="Bai Z."/>
        </authorList>
    </citation>
    <scope>NUCLEOTIDE SEQUENCE [LARGE SCALE GENOMIC DNA]</scope>
    <source>
        <strain evidence="4 5">13</strain>
    </source>
</reference>
<organism evidence="4 5">
    <name type="scientific">Chitinophaga caeni</name>
    <dbReference type="NCBI Taxonomy" id="2029983"/>
    <lineage>
        <taxon>Bacteria</taxon>
        <taxon>Pseudomonadati</taxon>
        <taxon>Bacteroidota</taxon>
        <taxon>Chitinophagia</taxon>
        <taxon>Chitinophagales</taxon>
        <taxon>Chitinophagaceae</taxon>
        <taxon>Chitinophaga</taxon>
    </lineage>
</organism>
<keyword evidence="2" id="KW-0732">Signal</keyword>
<feature type="compositionally biased region" description="Basic and acidic residues" evidence="1">
    <location>
        <begin position="287"/>
        <end position="305"/>
    </location>
</feature>
<sequence>MLLLRLQVPFRIIIMHLYWKKLSYLLLCCLFSASLMAQDPSYYVYIQSEHNQPFYVKYNGKVLSSSVKGYLIISQLPQGDMPITIGFPKNELPEESFTIRVNGRRDRGYLLKSNNGKSFALYDLQTFAMLKAKGMDGEDDNTGLAQNENEQTNDLSSESGEVNNVEEVSAVTVAGKEEKLTPPLTAEKLSSQTASSSKNAFAAALDKVISDDRPDDIYEEAAASVDTIVNKKISKTRTPKKARAPLTEEEKAILAGVMADEKLAADKEAAQAAEEAAKIAAEDAWKEVNGKGELPENNSKAKIEEGGMFLAEEAASPKATYSTGDKEKPGKKSKKKKNTSEPDFIDFGDVNAGAGSTTPLTSGSESESKPSKKEKRQMKNAEEAAAITEPVFQDETGEDSKKTRKEEREARKADAKKAAGEKDDSGVKMINSDCGELLSVEDFRKLIRKMSGAKDEEGMIDVFRKSTRKVCLSSEQVRTLVQLFETDQYRYRLMDTAYARTFDSDNFGRLVNLLQDEYYIGRFKALTRKH</sequence>
<name>A0A291QTM6_9BACT</name>
<dbReference type="Proteomes" id="UP000220133">
    <property type="component" value="Chromosome"/>
</dbReference>
<evidence type="ECO:0000259" key="3">
    <source>
        <dbReference type="Pfam" id="PF14771"/>
    </source>
</evidence>
<proteinExistence type="predicted"/>
<dbReference type="Pfam" id="PF14771">
    <property type="entry name" value="DUF4476"/>
    <property type="match status" value="1"/>
</dbReference>
<dbReference type="AlphaFoldDB" id="A0A291QTM6"/>
<protein>
    <recommendedName>
        <fullName evidence="3">DUF4476 domain-containing protein</fullName>
    </recommendedName>
</protein>
<feature type="compositionally biased region" description="Basic and acidic residues" evidence="1">
    <location>
        <begin position="398"/>
        <end position="424"/>
    </location>
</feature>
<accession>A0A291QTM6</accession>
<feature type="signal peptide" evidence="2">
    <location>
        <begin position="1"/>
        <end position="37"/>
    </location>
</feature>
<feature type="domain" description="DUF4476" evidence="3">
    <location>
        <begin position="439"/>
        <end position="518"/>
    </location>
</feature>
<gene>
    <name evidence="4" type="ORF">COR50_08585</name>
</gene>
<dbReference type="InterPro" id="IPR028011">
    <property type="entry name" value="DUF4476"/>
</dbReference>
<dbReference type="KEGG" id="cbae:COR50_08585"/>
<feature type="compositionally biased region" description="Basic and acidic residues" evidence="1">
    <location>
        <begin position="366"/>
        <end position="382"/>
    </location>
</feature>
<feature type="compositionally biased region" description="Polar residues" evidence="1">
    <location>
        <begin position="354"/>
        <end position="363"/>
    </location>
</feature>
<feature type="chain" id="PRO_5012651804" description="DUF4476 domain-containing protein" evidence="2">
    <location>
        <begin position="38"/>
        <end position="530"/>
    </location>
</feature>
<evidence type="ECO:0000256" key="2">
    <source>
        <dbReference type="SAM" id="SignalP"/>
    </source>
</evidence>
<feature type="region of interest" description="Disordered" evidence="1">
    <location>
        <begin position="137"/>
        <end position="161"/>
    </location>
</feature>